<dbReference type="Pfam" id="PF13649">
    <property type="entry name" value="Methyltransf_25"/>
    <property type="match status" value="1"/>
</dbReference>
<dbReference type="InterPro" id="IPR041698">
    <property type="entry name" value="Methyltransf_25"/>
</dbReference>
<dbReference type="SUPFAM" id="SSF53335">
    <property type="entry name" value="S-adenosyl-L-methionine-dependent methyltransferases"/>
    <property type="match status" value="1"/>
</dbReference>
<dbReference type="Proteomes" id="UP001596083">
    <property type="component" value="Unassembled WGS sequence"/>
</dbReference>
<dbReference type="EC" id="2.1.1.64" evidence="4"/>
<evidence type="ECO:0000313" key="5">
    <source>
        <dbReference type="Proteomes" id="UP001596083"/>
    </source>
</evidence>
<dbReference type="EC" id="2.1.1.222" evidence="4"/>
<accession>A0ABW0Z1N7</accession>
<feature type="domain" description="Methyltransferase" evidence="3">
    <location>
        <begin position="54"/>
        <end position="143"/>
    </location>
</feature>
<sequence>MHDHRTPAAPSFDPAAASVAVYSEHAAAYEAAHAAKMAEKTGRFAESLPVPSLILDAGCGPGRDLARFTAHGHLARGVDLNPVFVEMASAHAPTSRCDLRSLAARFPAATFDGIWAAASLVHLQDHETVDVLGQFARLLRPGGKLYACLKSTGSTGWLDEPDGRRWYTVWEPEAFAEAVGAAGFAVEEVERGVFVEVWATRNG</sequence>
<dbReference type="EMBL" id="JBHSPB010000005">
    <property type="protein sequence ID" value="MFC5720550.1"/>
    <property type="molecule type" value="Genomic_DNA"/>
</dbReference>
<reference evidence="5" key="1">
    <citation type="journal article" date="2019" name="Int. J. Syst. Evol. Microbiol.">
        <title>The Global Catalogue of Microorganisms (GCM) 10K type strain sequencing project: providing services to taxonomists for standard genome sequencing and annotation.</title>
        <authorList>
            <consortium name="The Broad Institute Genomics Platform"/>
            <consortium name="The Broad Institute Genome Sequencing Center for Infectious Disease"/>
            <person name="Wu L."/>
            <person name="Ma J."/>
        </authorList>
    </citation>
    <scope>NUCLEOTIDE SEQUENCE [LARGE SCALE GENOMIC DNA]</scope>
    <source>
        <strain evidence="5">CGMCC 4.7304</strain>
    </source>
</reference>
<dbReference type="GO" id="GO:0032259">
    <property type="term" value="P:methylation"/>
    <property type="evidence" value="ECO:0007669"/>
    <property type="project" value="UniProtKB-KW"/>
</dbReference>
<keyword evidence="1 4" id="KW-0489">Methyltransferase</keyword>
<keyword evidence="2 4" id="KW-0808">Transferase</keyword>
<dbReference type="GO" id="GO:0061542">
    <property type="term" value="F:3-demethylubiquinol 3-O-methyltransferase activity"/>
    <property type="evidence" value="ECO:0007669"/>
    <property type="project" value="UniProtKB-EC"/>
</dbReference>
<dbReference type="RefSeq" id="WP_390315701.1">
    <property type="nucleotide sequence ID" value="NZ_JBHSPB010000005.1"/>
</dbReference>
<gene>
    <name evidence="4" type="ORF">ACFP1Z_10295</name>
</gene>
<dbReference type="Gene3D" id="3.40.50.150">
    <property type="entry name" value="Vaccinia Virus protein VP39"/>
    <property type="match status" value="1"/>
</dbReference>
<evidence type="ECO:0000259" key="3">
    <source>
        <dbReference type="Pfam" id="PF13649"/>
    </source>
</evidence>
<organism evidence="4 5">
    <name type="scientific">Streptomyces gamaensis</name>
    <dbReference type="NCBI Taxonomy" id="1763542"/>
    <lineage>
        <taxon>Bacteria</taxon>
        <taxon>Bacillati</taxon>
        <taxon>Actinomycetota</taxon>
        <taxon>Actinomycetes</taxon>
        <taxon>Kitasatosporales</taxon>
        <taxon>Streptomycetaceae</taxon>
        <taxon>Streptomyces</taxon>
    </lineage>
</organism>
<evidence type="ECO:0000256" key="2">
    <source>
        <dbReference type="ARBA" id="ARBA00022679"/>
    </source>
</evidence>
<dbReference type="PANTHER" id="PTHR43861:SF1">
    <property type="entry name" value="TRANS-ACONITATE 2-METHYLTRANSFERASE"/>
    <property type="match status" value="1"/>
</dbReference>
<proteinExistence type="predicted"/>
<keyword evidence="5" id="KW-1185">Reference proteome</keyword>
<dbReference type="GO" id="GO:0102208">
    <property type="term" value="F:2-polyprenyl-6-hydroxyphenol methylase activity"/>
    <property type="evidence" value="ECO:0007669"/>
    <property type="project" value="UniProtKB-EC"/>
</dbReference>
<name>A0ABW0Z1N7_9ACTN</name>
<dbReference type="PANTHER" id="PTHR43861">
    <property type="entry name" value="TRANS-ACONITATE 2-METHYLTRANSFERASE-RELATED"/>
    <property type="match status" value="1"/>
</dbReference>
<dbReference type="CDD" id="cd02440">
    <property type="entry name" value="AdoMet_MTases"/>
    <property type="match status" value="1"/>
</dbReference>
<evidence type="ECO:0000313" key="4">
    <source>
        <dbReference type="EMBL" id="MFC5720550.1"/>
    </source>
</evidence>
<evidence type="ECO:0000256" key="1">
    <source>
        <dbReference type="ARBA" id="ARBA00022603"/>
    </source>
</evidence>
<comment type="caution">
    <text evidence="4">The sequence shown here is derived from an EMBL/GenBank/DDBJ whole genome shotgun (WGS) entry which is preliminary data.</text>
</comment>
<dbReference type="InterPro" id="IPR029063">
    <property type="entry name" value="SAM-dependent_MTases_sf"/>
</dbReference>
<protein>
    <submittedName>
        <fullName evidence="4">Class I SAM-dependent methyltransferase</fullName>
        <ecNumber evidence="4">2.1.1.222</ecNumber>
        <ecNumber evidence="4">2.1.1.64</ecNumber>
    </submittedName>
</protein>